<name>A0A8D4C6J2_9GAMM</name>
<reference evidence="2 4" key="3">
    <citation type="journal article" name="Genome Announc.">
        <title>Complete Genome Sequence of Pseudomonas balearica DSM 6083T.</title>
        <authorList>
            <person name="Bennasar-Figueras A."/>
            <person name="Salva-Serra F."/>
            <person name="Jaen-Luchoro D."/>
            <person name="Segui C."/>
            <person name="Aliaga F."/>
            <person name="Busquets A."/>
            <person name="Gomila M."/>
            <person name="Moore E.R."/>
            <person name="Lalucat J."/>
        </authorList>
    </citation>
    <scope>NUCLEOTIDE SEQUENCE [LARGE SCALE GENOMIC DNA]</scope>
    <source>
        <strain evidence="4">DSM 6083</strain>
        <strain evidence="2">DSM6083</strain>
    </source>
</reference>
<evidence type="ECO:0000259" key="1">
    <source>
        <dbReference type="Pfam" id="PF04230"/>
    </source>
</evidence>
<protein>
    <submittedName>
        <fullName evidence="3">Polysaccharide pyruvyl transferase family protein WcaK</fullName>
    </submittedName>
</protein>
<dbReference type="InterPro" id="IPR007345">
    <property type="entry name" value="Polysacch_pyruvyl_Trfase"/>
</dbReference>
<evidence type="ECO:0000313" key="5">
    <source>
        <dbReference type="Proteomes" id="UP000182276"/>
    </source>
</evidence>
<dbReference type="RefSeq" id="WP_043219487.1">
    <property type="nucleotide sequence ID" value="NZ_CP007511.1"/>
</dbReference>
<reference evidence="3 5" key="2">
    <citation type="submission" date="2016-10" db="EMBL/GenBank/DDBJ databases">
        <authorList>
            <person name="Varghese N."/>
            <person name="Submissions S."/>
        </authorList>
    </citation>
    <scope>NUCLEOTIDE SEQUENCE [LARGE SCALE GENOMIC DNA]</scope>
    <source>
        <strain evidence="3 5">DSM 6083</strain>
    </source>
</reference>
<keyword evidence="5" id="KW-1185">Reference proteome</keyword>
<dbReference type="EMBL" id="CP007511">
    <property type="protein sequence ID" value="AJE14897.1"/>
    <property type="molecule type" value="Genomic_DNA"/>
</dbReference>
<dbReference type="Proteomes" id="UP000031271">
    <property type="component" value="Chromosome"/>
</dbReference>
<dbReference type="AlphaFoldDB" id="A0A8D4C6J2"/>
<dbReference type="PANTHER" id="PTHR36836:SF1">
    <property type="entry name" value="COLANIC ACID BIOSYNTHESIS PROTEIN WCAK"/>
    <property type="match status" value="1"/>
</dbReference>
<gene>
    <name evidence="2" type="ORF">CL52_07495</name>
    <name evidence="3" type="ORF">SAMN05660875_10468</name>
</gene>
<dbReference type="GeneID" id="77259760"/>
<dbReference type="Proteomes" id="UP000182276">
    <property type="component" value="Unassembled WGS sequence"/>
</dbReference>
<keyword evidence="3" id="KW-0808">Transferase</keyword>
<reference evidence="4" key="1">
    <citation type="submission" date="2014-03" db="EMBL/GenBank/DDBJ databases">
        <title>Complete genome of Pseudomonas balearica DSM 6083T, a sewage water isolate from an enrichment with 2-methylnaphthalene.</title>
        <authorList>
            <person name="Salva-Serra F."/>
            <person name="Jaen-Luchoro D."/>
            <person name="Busquets A."/>
            <person name="Pena A."/>
            <person name="Gomila M."/>
            <person name="Bosch R."/>
            <person name="Nogales B."/>
            <person name="Garcia-Valdes E."/>
            <person name="Lalucat J."/>
            <person name="Bennasar A."/>
        </authorList>
    </citation>
    <scope>NUCLEOTIDE SEQUENCE [LARGE SCALE GENOMIC DNA]</scope>
    <source>
        <strain evidence="4">DSM 6083</strain>
    </source>
</reference>
<dbReference type="Pfam" id="PF04230">
    <property type="entry name" value="PS_pyruv_trans"/>
    <property type="match status" value="1"/>
</dbReference>
<dbReference type="PANTHER" id="PTHR36836">
    <property type="entry name" value="COLANIC ACID BIOSYNTHESIS PROTEIN WCAK"/>
    <property type="match status" value="1"/>
</dbReference>
<dbReference type="KEGG" id="pbm:CL52_07495"/>
<dbReference type="EMBL" id="FNHO01000004">
    <property type="protein sequence ID" value="SDM33656.1"/>
    <property type="molecule type" value="Genomic_DNA"/>
</dbReference>
<accession>A0A8D4C6J2</accession>
<organism evidence="2 4">
    <name type="scientific">Stutzerimonas balearica DSM 6083</name>
    <dbReference type="NCBI Taxonomy" id="1123016"/>
    <lineage>
        <taxon>Bacteria</taxon>
        <taxon>Pseudomonadati</taxon>
        <taxon>Pseudomonadota</taxon>
        <taxon>Gammaproteobacteria</taxon>
        <taxon>Pseudomonadales</taxon>
        <taxon>Pseudomonadaceae</taxon>
        <taxon>Stutzerimonas</taxon>
    </lineage>
</organism>
<evidence type="ECO:0000313" key="2">
    <source>
        <dbReference type="EMBL" id="AJE14897.1"/>
    </source>
</evidence>
<proteinExistence type="predicted"/>
<dbReference type="GO" id="GO:0016740">
    <property type="term" value="F:transferase activity"/>
    <property type="evidence" value="ECO:0007669"/>
    <property type="project" value="UniProtKB-KW"/>
</dbReference>
<feature type="domain" description="Polysaccharide pyruvyl transferase" evidence="1">
    <location>
        <begin position="33"/>
        <end position="317"/>
    </location>
</feature>
<evidence type="ECO:0000313" key="3">
    <source>
        <dbReference type="EMBL" id="SDM33656.1"/>
    </source>
</evidence>
<evidence type="ECO:0000313" key="4">
    <source>
        <dbReference type="Proteomes" id="UP000031271"/>
    </source>
</evidence>
<sequence length="395" mass="43553">MKFGLLWHSFSSGNLGVGALSISNMLLIDEAARRCGINAEFLIIGSSGPCDYPPSSERFKYEFIEFNEKTLLKNPHGLYKAIASCDAIFDIGEGDSFSDIYGVKRLIKLLVSKGMALGARVPLILSPQTIGPFKSDWGTRAAAWVMKKSSMVFARDHQSFAVLEQLGVPNRDEVIDVAFHLPFERQTEARDPARLAVGISVSALLHHGGYEGTANQFGLRADYKALTDELIQTLFERGHEVHLVPHVIPLGFPAEDDFSVSQALQKRYPALKLAPRFRGPIEAKSYISGLDFFIGARMHATIGAFSAGVPVVPLAYSRKFAGLYQSLDYHRVVDLKTETTESALTAVLAHLDEREQLKAEVAASGAIIRRKLDAYSDALERILLSLHQSQAVYQR</sequence>